<dbReference type="EMBL" id="JBDIZK010000006">
    <property type="protein sequence ID" value="MEN3747818.1"/>
    <property type="molecule type" value="Genomic_DNA"/>
</dbReference>
<sequence length="482" mass="50856">MNRPVLALALLVSASLTQPTLAQTASALQQRVETVLAGAGPGVRYGLVVTDEAGREIVAVNPDQRFIPASNTKMFTTAAAFHLIPAIDQPDAAGGAAVRIEGRDVVLEGRGDARLSSAADCVTDCLAQLADAVAARTKRVEDVVGDDSLFPDQRWSLGMSWNNIPSRYGTGISALTLDDNEIALTVTPGNVGQPPKIESVDYYAIDNRAVTVADGATGLSYDRYPNNMMLRITGTIKAGAPADTLRVGIDDPAHYAAWRLKALLEARGVRVTGLVMSRHRDAEASDDPAIRKGAPVVRPPRAQPLAALTPPPLAEDLTLTNKVSQNLHAELLLRRVALVRGTGSTQDGLAEVRTMLTTAGVPRTAYDFSDGSGMSSYNRVAPRGMTRFLGWVAAQPWGAAYRATLPIGGRDGTLSRRFLGTALEGRIFAKTGTINASNGLSGWMVAKSGRTLTFSAYANDVPDGVNATQAMDAALVAIAEAN</sequence>
<evidence type="ECO:0000256" key="3">
    <source>
        <dbReference type="SAM" id="SignalP"/>
    </source>
</evidence>
<accession>A0ABV0B8D2</accession>
<proteinExistence type="inferred from homology"/>
<reference evidence="4 5" key="1">
    <citation type="submission" date="2024-05" db="EMBL/GenBank/DDBJ databases">
        <title>Sphingomonas sp. HF-S3 16S ribosomal RNA gene Genome sequencing and assembly.</title>
        <authorList>
            <person name="Lee H."/>
        </authorList>
    </citation>
    <scope>NUCLEOTIDE SEQUENCE [LARGE SCALE GENOMIC DNA]</scope>
    <source>
        <strain evidence="4 5">HF-S3</strain>
    </source>
</reference>
<gene>
    <name evidence="4" type="primary">dacB</name>
    <name evidence="4" type="ORF">TPR58_11625</name>
</gene>
<dbReference type="RefSeq" id="WP_346246827.1">
    <property type="nucleotide sequence ID" value="NZ_JBDIZK010000006.1"/>
</dbReference>
<protein>
    <submittedName>
        <fullName evidence="4">D-alanyl-D-alanine carboxypeptidase/D-alanyl-D-alanine-endopeptidase</fullName>
        <ecNumber evidence="4">3.4.16.4</ecNumber>
    </submittedName>
</protein>
<dbReference type="EC" id="3.4.16.4" evidence="4"/>
<dbReference type="InterPro" id="IPR012338">
    <property type="entry name" value="Beta-lactam/transpept-like"/>
</dbReference>
<keyword evidence="4" id="KW-0645">Protease</keyword>
<keyword evidence="2 4" id="KW-0378">Hydrolase</keyword>
<evidence type="ECO:0000256" key="1">
    <source>
        <dbReference type="ARBA" id="ARBA00006096"/>
    </source>
</evidence>
<name>A0ABV0B8D2_9SPHN</name>
<comment type="caution">
    <text evidence="4">The sequence shown here is derived from an EMBL/GenBank/DDBJ whole genome shotgun (WGS) entry which is preliminary data.</text>
</comment>
<feature type="signal peptide" evidence="3">
    <location>
        <begin position="1"/>
        <end position="22"/>
    </location>
</feature>
<dbReference type="Proteomes" id="UP001427805">
    <property type="component" value="Unassembled WGS sequence"/>
</dbReference>
<dbReference type="GO" id="GO:0009002">
    <property type="term" value="F:serine-type D-Ala-D-Ala carboxypeptidase activity"/>
    <property type="evidence" value="ECO:0007669"/>
    <property type="project" value="UniProtKB-EC"/>
</dbReference>
<comment type="similarity">
    <text evidence="1">Belongs to the peptidase S13 family.</text>
</comment>
<evidence type="ECO:0000313" key="5">
    <source>
        <dbReference type="Proteomes" id="UP001427805"/>
    </source>
</evidence>
<dbReference type="Gene3D" id="3.50.80.20">
    <property type="entry name" value="D-Ala-D-Ala carboxypeptidase C, peptidase S13"/>
    <property type="match status" value="1"/>
</dbReference>
<feature type="chain" id="PRO_5045885282" evidence="3">
    <location>
        <begin position="23"/>
        <end position="482"/>
    </location>
</feature>
<keyword evidence="3" id="KW-0732">Signal</keyword>
<dbReference type="InterPro" id="IPR000667">
    <property type="entry name" value="Peptidase_S13"/>
</dbReference>
<dbReference type="Pfam" id="PF02113">
    <property type="entry name" value="Peptidase_S13"/>
    <property type="match status" value="1"/>
</dbReference>
<dbReference type="PRINTS" id="PR00922">
    <property type="entry name" value="DADACBPTASE3"/>
</dbReference>
<keyword evidence="5" id="KW-1185">Reference proteome</keyword>
<dbReference type="PANTHER" id="PTHR30023:SF0">
    <property type="entry name" value="PENICILLIN-SENSITIVE CARBOXYPEPTIDASE A"/>
    <property type="match status" value="1"/>
</dbReference>
<evidence type="ECO:0000313" key="4">
    <source>
        <dbReference type="EMBL" id="MEN3747818.1"/>
    </source>
</evidence>
<dbReference type="SUPFAM" id="SSF56601">
    <property type="entry name" value="beta-lactamase/transpeptidase-like"/>
    <property type="match status" value="1"/>
</dbReference>
<keyword evidence="4" id="KW-0121">Carboxypeptidase</keyword>
<organism evidence="4 5">
    <name type="scientific">Sphingomonas rustica</name>
    <dbReference type="NCBI Taxonomy" id="3103142"/>
    <lineage>
        <taxon>Bacteria</taxon>
        <taxon>Pseudomonadati</taxon>
        <taxon>Pseudomonadota</taxon>
        <taxon>Alphaproteobacteria</taxon>
        <taxon>Sphingomonadales</taxon>
        <taxon>Sphingomonadaceae</taxon>
        <taxon>Sphingomonas</taxon>
    </lineage>
</organism>
<dbReference type="NCBIfam" id="TIGR00666">
    <property type="entry name" value="PBP4"/>
    <property type="match status" value="1"/>
</dbReference>
<dbReference type="Gene3D" id="3.40.710.10">
    <property type="entry name" value="DD-peptidase/beta-lactamase superfamily"/>
    <property type="match status" value="2"/>
</dbReference>
<evidence type="ECO:0000256" key="2">
    <source>
        <dbReference type="ARBA" id="ARBA00022801"/>
    </source>
</evidence>
<dbReference type="PANTHER" id="PTHR30023">
    <property type="entry name" value="D-ALANYL-D-ALANINE CARBOXYPEPTIDASE"/>
    <property type="match status" value="1"/>
</dbReference>